<proteinExistence type="predicted"/>
<dbReference type="Proteomes" id="UP000053660">
    <property type="component" value="Unassembled WGS sequence"/>
</dbReference>
<gene>
    <name evidence="4" type="ORF">OESDEN_12042</name>
</gene>
<keyword evidence="5" id="KW-1185">Reference proteome</keyword>
<dbReference type="InterPro" id="IPR042099">
    <property type="entry name" value="ANL_N_sf"/>
</dbReference>
<accession>A0A0B1SXF4</accession>
<evidence type="ECO:0000313" key="4">
    <source>
        <dbReference type="EMBL" id="KHJ88167.1"/>
    </source>
</evidence>
<name>A0A0B1SXF4_OESDE</name>
<dbReference type="SUPFAM" id="SSF56801">
    <property type="entry name" value="Acetyl-CoA synthetase-like"/>
    <property type="match status" value="1"/>
</dbReference>
<dbReference type="PANTHER" id="PTHR24096">
    <property type="entry name" value="LONG-CHAIN-FATTY-ACID--COA LIGASE"/>
    <property type="match status" value="1"/>
</dbReference>
<dbReference type="Gene3D" id="3.40.50.12780">
    <property type="entry name" value="N-terminal domain of ligase-like"/>
    <property type="match status" value="1"/>
</dbReference>
<dbReference type="Pfam" id="PF00501">
    <property type="entry name" value="AMP-binding"/>
    <property type="match status" value="1"/>
</dbReference>
<protein>
    <recommendedName>
        <fullName evidence="3">AMP-dependent synthetase/ligase domain-containing protein</fullName>
    </recommendedName>
</protein>
<feature type="domain" description="AMP-dependent synthetase/ligase" evidence="3">
    <location>
        <begin position="83"/>
        <end position="170"/>
    </location>
</feature>
<dbReference type="GO" id="GO:0016405">
    <property type="term" value="F:CoA-ligase activity"/>
    <property type="evidence" value="ECO:0007669"/>
    <property type="project" value="TreeGrafter"/>
</dbReference>
<dbReference type="InterPro" id="IPR000873">
    <property type="entry name" value="AMP-dep_synth/lig_dom"/>
</dbReference>
<dbReference type="PANTHER" id="PTHR24096:SF422">
    <property type="entry name" value="BCDNA.GH02901"/>
    <property type="match status" value="1"/>
</dbReference>
<sequence>MFRNVIFFQNAAALSLCEAPVQTSYGFSQARTLASLQVNPNPVAPPSRAVAEQEKHVRISDFEDITVCKKPFHKKVLMKIVEHSELHPTRVALSLAEDPSKRITYMELHQQTYGLASFLLNKGVGHLDVCCNVLPNCIEYVPAYLGTMMLGAISMGADVNCTKGGVQSIVDRLNHLNHCFYRRARHCTPKQSMQSSNNELLTTP</sequence>
<organism evidence="4 5">
    <name type="scientific">Oesophagostomum dentatum</name>
    <name type="common">Nodular worm</name>
    <dbReference type="NCBI Taxonomy" id="61180"/>
    <lineage>
        <taxon>Eukaryota</taxon>
        <taxon>Metazoa</taxon>
        <taxon>Ecdysozoa</taxon>
        <taxon>Nematoda</taxon>
        <taxon>Chromadorea</taxon>
        <taxon>Rhabditida</taxon>
        <taxon>Rhabditina</taxon>
        <taxon>Rhabditomorpha</taxon>
        <taxon>Strongyloidea</taxon>
        <taxon>Strongylidae</taxon>
        <taxon>Oesophagostomum</taxon>
    </lineage>
</organism>
<keyword evidence="2" id="KW-0576">Peroxisome</keyword>
<dbReference type="OrthoDB" id="5854301at2759"/>
<dbReference type="EMBL" id="KN556325">
    <property type="protein sequence ID" value="KHJ88167.1"/>
    <property type="molecule type" value="Genomic_DNA"/>
</dbReference>
<dbReference type="AlphaFoldDB" id="A0A0B1SXF4"/>
<evidence type="ECO:0000256" key="1">
    <source>
        <dbReference type="ARBA" id="ARBA00004275"/>
    </source>
</evidence>
<evidence type="ECO:0000259" key="3">
    <source>
        <dbReference type="Pfam" id="PF00501"/>
    </source>
</evidence>
<evidence type="ECO:0000256" key="2">
    <source>
        <dbReference type="ARBA" id="ARBA00023140"/>
    </source>
</evidence>
<evidence type="ECO:0000313" key="5">
    <source>
        <dbReference type="Proteomes" id="UP000053660"/>
    </source>
</evidence>
<dbReference type="GO" id="GO:0005777">
    <property type="term" value="C:peroxisome"/>
    <property type="evidence" value="ECO:0007669"/>
    <property type="project" value="UniProtKB-SubCell"/>
</dbReference>
<comment type="subcellular location">
    <subcellularLocation>
        <location evidence="1">Peroxisome</location>
    </subcellularLocation>
</comment>
<reference evidence="4 5" key="1">
    <citation type="submission" date="2014-03" db="EMBL/GenBank/DDBJ databases">
        <title>Draft genome of the hookworm Oesophagostomum dentatum.</title>
        <authorList>
            <person name="Mitreva M."/>
        </authorList>
    </citation>
    <scope>NUCLEOTIDE SEQUENCE [LARGE SCALE GENOMIC DNA]</scope>
    <source>
        <strain evidence="4 5">OD-Hann</strain>
    </source>
</reference>